<protein>
    <submittedName>
        <fullName evidence="3">Uncharacterized protein</fullName>
    </submittedName>
</protein>
<sequence length="389" mass="43846">MKVAKYVLAVITLILSVYAFIDKRILFGIMLLAIGALILPPISDKLKEKFSFWKNRIVRYVSLLVLLMIGATNLPPARDTTLINYIQKETNDKALNELKKLESVGNDLGSSSAMADPKEFLNKKGKNTMVFDPKFDFSKATNYLKEDNENGAIQNLVVEFDFDSNNAITSKRTIITYSKKGEVTYPNNEIPAISTLIDYQAMETYRKTLAQENERAKEEERLNKQQAEEQEKKKKLLASFETCDFLGEQTYIIPDFNGANLYTALESDFGFKIDKNLKNGVDYFCTKEISRKLDYKVRMIGCSPYKIIGVTAAAIDYGIGQKEILSFVQYIAASTCREDDVEVVRNWVEANIESGRSETTIGGITFLLSHSGHSTTLQVSVEEKNILAN</sequence>
<gene>
    <name evidence="3" type="ORF">VJJ49_14515</name>
</gene>
<keyword evidence="2" id="KW-1133">Transmembrane helix</keyword>
<feature type="coiled-coil region" evidence="1">
    <location>
        <begin position="199"/>
        <end position="239"/>
    </location>
</feature>
<feature type="transmembrane region" description="Helical" evidence="2">
    <location>
        <begin position="29"/>
        <end position="46"/>
    </location>
</feature>
<organism evidence="3 4">
    <name type="scientific">Capnocytophaga gingivalis</name>
    <dbReference type="NCBI Taxonomy" id="1017"/>
    <lineage>
        <taxon>Bacteria</taxon>
        <taxon>Pseudomonadati</taxon>
        <taxon>Bacteroidota</taxon>
        <taxon>Flavobacteriia</taxon>
        <taxon>Flavobacteriales</taxon>
        <taxon>Flavobacteriaceae</taxon>
        <taxon>Capnocytophaga</taxon>
    </lineage>
</organism>
<proteinExistence type="predicted"/>
<comment type="caution">
    <text evidence="3">The sequence shown here is derived from an EMBL/GenBank/DDBJ whole genome shotgun (WGS) entry which is preliminary data.</text>
</comment>
<evidence type="ECO:0000256" key="2">
    <source>
        <dbReference type="SAM" id="Phobius"/>
    </source>
</evidence>
<keyword evidence="4" id="KW-1185">Reference proteome</keyword>
<evidence type="ECO:0000256" key="1">
    <source>
        <dbReference type="SAM" id="Coils"/>
    </source>
</evidence>
<evidence type="ECO:0000313" key="4">
    <source>
        <dbReference type="Proteomes" id="UP001324270"/>
    </source>
</evidence>
<evidence type="ECO:0000313" key="3">
    <source>
        <dbReference type="EMBL" id="MEB3041893.1"/>
    </source>
</evidence>
<keyword evidence="2" id="KW-0812">Transmembrane</keyword>
<accession>A0ABU5YD68</accession>
<keyword evidence="1" id="KW-0175">Coiled coil</keyword>
<dbReference type="Proteomes" id="UP001324270">
    <property type="component" value="Unassembled WGS sequence"/>
</dbReference>
<dbReference type="RefSeq" id="WP_323980361.1">
    <property type="nucleotide sequence ID" value="NZ_JAYKBV010000038.1"/>
</dbReference>
<name>A0ABU5YD68_9FLAO</name>
<dbReference type="EMBL" id="JAYKBV010000038">
    <property type="protein sequence ID" value="MEB3041893.1"/>
    <property type="molecule type" value="Genomic_DNA"/>
</dbReference>
<feature type="transmembrane region" description="Helical" evidence="2">
    <location>
        <begin position="58"/>
        <end position="77"/>
    </location>
</feature>
<keyword evidence="2" id="KW-0472">Membrane</keyword>
<reference evidence="3 4" key="1">
    <citation type="submission" date="2023-12" db="EMBL/GenBank/DDBJ databases">
        <title>Genomic sequences of Capnocytophaga and Parvimonas strains.</title>
        <authorList>
            <person name="Watt R.M."/>
            <person name="Wang M."/>
            <person name="Yang T."/>
            <person name="Tong W.M."/>
        </authorList>
    </citation>
    <scope>NUCLEOTIDE SEQUENCE [LARGE SCALE GENOMIC DNA]</scope>
    <source>
        <strain evidence="3 4">CCUG 13156</strain>
    </source>
</reference>